<dbReference type="EMBL" id="LQOJ01000054">
    <property type="protein sequence ID" value="ORU98905.1"/>
    <property type="molecule type" value="Genomic_DNA"/>
</dbReference>
<comment type="caution">
    <text evidence="2">The sequence shown here is derived from an EMBL/GenBank/DDBJ whole genome shotgun (WGS) entry which is preliminary data.</text>
</comment>
<reference evidence="2 3" key="1">
    <citation type="submission" date="2016-01" db="EMBL/GenBank/DDBJ databases">
        <title>The new phylogeny of the genus Mycobacterium.</title>
        <authorList>
            <person name="Tarcisio F."/>
            <person name="Conor M."/>
            <person name="Antonella G."/>
            <person name="Elisabetta G."/>
            <person name="Giulia F.S."/>
            <person name="Sara T."/>
            <person name="Anna F."/>
            <person name="Clotilde B."/>
            <person name="Roberto B."/>
            <person name="Veronica D.S."/>
            <person name="Fabio R."/>
            <person name="Monica P."/>
            <person name="Olivier J."/>
            <person name="Enrico T."/>
            <person name="Nicola S."/>
        </authorList>
    </citation>
    <scope>NUCLEOTIDE SEQUENCE [LARGE SCALE GENOMIC DNA]</scope>
    <source>
        <strain evidence="2 3">DSM 44179</strain>
    </source>
</reference>
<protein>
    <submittedName>
        <fullName evidence="2">Uncharacterized protein</fullName>
    </submittedName>
</protein>
<accession>A0A1X1R3T3</accession>
<feature type="compositionally biased region" description="Polar residues" evidence="1">
    <location>
        <begin position="27"/>
        <end position="41"/>
    </location>
</feature>
<gene>
    <name evidence="2" type="ORF">AWC04_17335</name>
</gene>
<dbReference type="AlphaFoldDB" id="A0A1X1R3T3"/>
<organism evidence="2 3">
    <name type="scientific">Mycolicibacterium fallax</name>
    <name type="common">Mycobacterium fallax</name>
    <dbReference type="NCBI Taxonomy" id="1793"/>
    <lineage>
        <taxon>Bacteria</taxon>
        <taxon>Bacillati</taxon>
        <taxon>Actinomycetota</taxon>
        <taxon>Actinomycetes</taxon>
        <taxon>Mycobacteriales</taxon>
        <taxon>Mycobacteriaceae</taxon>
        <taxon>Mycolicibacterium</taxon>
    </lineage>
</organism>
<sequence>MENLGVQWSAMVALVEAANDRALDTAGSENDSDSVGSQTAMGTKLRATADTVSKPEIKQALLSWASVAEKSAQLQRYLSKHPDTPISEVQSHTQENVILLDQATGSLAQMCPGLPAALAPSKG</sequence>
<keyword evidence="3" id="KW-1185">Reference proteome</keyword>
<name>A0A1X1R3T3_MYCFA</name>
<proteinExistence type="predicted"/>
<feature type="region of interest" description="Disordered" evidence="1">
    <location>
        <begin position="24"/>
        <end position="50"/>
    </location>
</feature>
<evidence type="ECO:0000313" key="2">
    <source>
        <dbReference type="EMBL" id="ORU98905.1"/>
    </source>
</evidence>
<evidence type="ECO:0000313" key="3">
    <source>
        <dbReference type="Proteomes" id="UP000193484"/>
    </source>
</evidence>
<evidence type="ECO:0000256" key="1">
    <source>
        <dbReference type="SAM" id="MobiDB-lite"/>
    </source>
</evidence>
<dbReference type="Proteomes" id="UP000193484">
    <property type="component" value="Unassembled WGS sequence"/>
</dbReference>